<dbReference type="GO" id="GO:0050660">
    <property type="term" value="F:flavin adenine dinucleotide binding"/>
    <property type="evidence" value="ECO:0007669"/>
    <property type="project" value="InterPro"/>
</dbReference>
<evidence type="ECO:0000313" key="15">
    <source>
        <dbReference type="EMBL" id="EFN51300.1"/>
    </source>
</evidence>
<dbReference type="InterPro" id="IPR036250">
    <property type="entry name" value="AcylCo_DH-like_C"/>
</dbReference>
<comment type="catalytic activity">
    <reaction evidence="9">
        <text>propanoyl-CoA + oxidized [electron-transfer flavoprotein] + H(+) = acryloyl-CoA + reduced [electron-transfer flavoprotein]</text>
        <dbReference type="Rhea" id="RHEA:31287"/>
        <dbReference type="Rhea" id="RHEA-COMP:10685"/>
        <dbReference type="Rhea" id="RHEA-COMP:10686"/>
        <dbReference type="ChEBI" id="CHEBI:15378"/>
        <dbReference type="ChEBI" id="CHEBI:57367"/>
        <dbReference type="ChEBI" id="CHEBI:57392"/>
        <dbReference type="ChEBI" id="CHEBI:57692"/>
        <dbReference type="ChEBI" id="CHEBI:58307"/>
    </reaction>
    <physiologicalReaction direction="left-to-right" evidence="9">
        <dbReference type="Rhea" id="RHEA:31288"/>
    </physiologicalReaction>
</comment>
<feature type="domain" description="Acyl-CoA dehydrogenase/oxidase C-terminal" evidence="12">
    <location>
        <begin position="274"/>
        <end position="422"/>
    </location>
</feature>
<dbReference type="PANTHER" id="PTHR43831">
    <property type="entry name" value="ISOBUTYRYL-COA DEHYDROGENASE"/>
    <property type="match status" value="1"/>
</dbReference>
<dbReference type="OMA" id="LYREAPM"/>
<dbReference type="Proteomes" id="UP000008141">
    <property type="component" value="Unassembled WGS sequence"/>
</dbReference>
<evidence type="ECO:0000256" key="5">
    <source>
        <dbReference type="ARBA" id="ARBA00022630"/>
    </source>
</evidence>
<keyword evidence="5 11" id="KW-0285">Flavoprotein</keyword>
<dbReference type="Pfam" id="PF02771">
    <property type="entry name" value="Acyl-CoA_dh_N"/>
    <property type="match status" value="1"/>
</dbReference>
<dbReference type="InterPro" id="IPR037069">
    <property type="entry name" value="AcylCoA_DH/ox_N_sf"/>
</dbReference>
<keyword evidence="16" id="KW-1185">Reference proteome</keyword>
<evidence type="ECO:0000256" key="10">
    <source>
        <dbReference type="ARBA" id="ARBA00071686"/>
    </source>
</evidence>
<organism evidence="16">
    <name type="scientific">Chlorella variabilis</name>
    <name type="common">Green alga</name>
    <dbReference type="NCBI Taxonomy" id="554065"/>
    <lineage>
        <taxon>Eukaryota</taxon>
        <taxon>Viridiplantae</taxon>
        <taxon>Chlorophyta</taxon>
        <taxon>core chlorophytes</taxon>
        <taxon>Trebouxiophyceae</taxon>
        <taxon>Chlorellales</taxon>
        <taxon>Chlorellaceae</taxon>
        <taxon>Chlorella clade</taxon>
        <taxon>Chlorella</taxon>
    </lineage>
</organism>
<feature type="domain" description="Acyl-CoA dehydrogenase/oxidase N-terminal" evidence="14">
    <location>
        <begin position="51"/>
        <end position="162"/>
    </location>
</feature>
<evidence type="ECO:0000256" key="6">
    <source>
        <dbReference type="ARBA" id="ARBA00022827"/>
    </source>
</evidence>
<dbReference type="AlphaFoldDB" id="E1ZSF5"/>
<keyword evidence="6 11" id="KW-0274">FAD</keyword>
<dbReference type="InterPro" id="IPR009075">
    <property type="entry name" value="AcylCo_DH/oxidase_C"/>
</dbReference>
<evidence type="ECO:0000256" key="8">
    <source>
        <dbReference type="ARBA" id="ARBA00049552"/>
    </source>
</evidence>
<dbReference type="Pfam" id="PF02770">
    <property type="entry name" value="Acyl-CoA_dh_M"/>
    <property type="match status" value="1"/>
</dbReference>
<dbReference type="FunFam" id="1.20.140.10:FF:000001">
    <property type="entry name" value="Acyl-CoA dehydrogenase"/>
    <property type="match status" value="1"/>
</dbReference>
<dbReference type="Gene3D" id="2.40.110.10">
    <property type="entry name" value="Butyryl-CoA Dehydrogenase, subunit A, domain 2"/>
    <property type="match status" value="1"/>
</dbReference>
<feature type="domain" description="Acyl-CoA oxidase/dehydrogenase middle" evidence="13">
    <location>
        <begin position="167"/>
        <end position="262"/>
    </location>
</feature>
<dbReference type="InterPro" id="IPR006089">
    <property type="entry name" value="Acyl-CoA_DH_CS"/>
</dbReference>
<dbReference type="InParanoid" id="E1ZSF5"/>
<dbReference type="Gene3D" id="1.20.140.10">
    <property type="entry name" value="Butyryl-CoA Dehydrogenase, subunit A, domain 3"/>
    <property type="match status" value="1"/>
</dbReference>
<dbReference type="InterPro" id="IPR013786">
    <property type="entry name" value="AcylCoA_DH/ox_N"/>
</dbReference>
<evidence type="ECO:0000256" key="2">
    <source>
        <dbReference type="ARBA" id="ARBA00005109"/>
    </source>
</evidence>
<dbReference type="EMBL" id="GL433866">
    <property type="protein sequence ID" value="EFN51300.1"/>
    <property type="molecule type" value="Genomic_DNA"/>
</dbReference>
<evidence type="ECO:0000259" key="13">
    <source>
        <dbReference type="Pfam" id="PF02770"/>
    </source>
</evidence>
<dbReference type="eggNOG" id="KOG0140">
    <property type="taxonomic scope" value="Eukaryota"/>
</dbReference>
<dbReference type="STRING" id="554065.E1ZSF5"/>
<sequence length="429" mass="46024">MLAAAAARAGGAALRRVGARGLHWSATAASAAEPAHSHSHPLSANEDFDLTEDQRQFQHVAETFAREELAPYSADWDAKHHFPIDTIKRAADLGFGGLYVGEDVGGAALSRLDAAIIFEALSWGCVPTAAYLSIHNMVCHVIDRYGTARQRGAYLTALTSMEALASYCLTEPSAGSDASALKMTARREGASGDYILNGAKAFISGGGVSDVYLVMARTGEPGPKGISAFLVEKGTKGLSFGKPESKLGWNAQPTTAVMFDDVRVPSKNRVGQEGEGFKLAMKALDGGRINIGACSIGGAQFCLDTAREYTQARQAFGGPISQFQATQFRVADMATSIQASRLMVRHAAAALDAHSPTATMECAMAKRFATDACYRVTDDALQLLGGYGYLKEYPIERYMRDLRVHCILEGTNEVMRIIINRELDKLDPK</sequence>
<dbReference type="InterPro" id="IPR006091">
    <property type="entry name" value="Acyl-CoA_Oxase/DH_mid-dom"/>
</dbReference>
<dbReference type="KEGG" id="cvr:CHLNCDRAFT_56404"/>
<gene>
    <name evidence="15" type="ORF">CHLNCDRAFT_56404</name>
</gene>
<protein>
    <recommendedName>
        <fullName evidence="10">Isobutyryl-CoA dehydrogenase, mitochondrial</fullName>
    </recommendedName>
</protein>
<evidence type="ECO:0000256" key="7">
    <source>
        <dbReference type="ARBA" id="ARBA00023002"/>
    </source>
</evidence>
<dbReference type="InterPro" id="IPR046373">
    <property type="entry name" value="Acyl-CoA_Oxase/DH_mid-dom_sf"/>
</dbReference>
<keyword evidence="7 11" id="KW-0560">Oxidoreductase</keyword>
<evidence type="ECO:0000313" key="16">
    <source>
        <dbReference type="Proteomes" id="UP000008141"/>
    </source>
</evidence>
<proteinExistence type="inferred from homology"/>
<dbReference type="GO" id="GO:0009083">
    <property type="term" value="P:branched-chain amino acid catabolic process"/>
    <property type="evidence" value="ECO:0007669"/>
    <property type="project" value="UniProtKB-KW"/>
</dbReference>
<evidence type="ECO:0000256" key="3">
    <source>
        <dbReference type="ARBA" id="ARBA00009347"/>
    </source>
</evidence>
<evidence type="ECO:0000256" key="11">
    <source>
        <dbReference type="RuleBase" id="RU362125"/>
    </source>
</evidence>
<accession>E1ZSF5</accession>
<name>E1ZSF5_CHLVA</name>
<dbReference type="PROSITE" id="PS00073">
    <property type="entry name" value="ACYL_COA_DH_2"/>
    <property type="match status" value="1"/>
</dbReference>
<dbReference type="FunFam" id="2.40.110.10:FF:000001">
    <property type="entry name" value="Acyl-CoA dehydrogenase, mitochondrial"/>
    <property type="match status" value="1"/>
</dbReference>
<dbReference type="GO" id="GO:0005739">
    <property type="term" value="C:mitochondrion"/>
    <property type="evidence" value="ECO:0007669"/>
    <property type="project" value="TreeGrafter"/>
</dbReference>
<comment type="catalytic activity">
    <reaction evidence="8">
        <text>(2S)-2-methylbutanoyl-CoA + oxidized [electron-transfer flavoprotein] + H(+) = (2E)-2-methylbut-2-enoyl-CoA + reduced [electron-transfer flavoprotein]</text>
        <dbReference type="Rhea" id="RHEA:48256"/>
        <dbReference type="Rhea" id="RHEA-COMP:10685"/>
        <dbReference type="Rhea" id="RHEA-COMP:10686"/>
        <dbReference type="ChEBI" id="CHEBI:15378"/>
        <dbReference type="ChEBI" id="CHEBI:57337"/>
        <dbReference type="ChEBI" id="CHEBI:57692"/>
        <dbReference type="ChEBI" id="CHEBI:58307"/>
        <dbReference type="ChEBI" id="CHEBI:88166"/>
    </reaction>
    <physiologicalReaction direction="left-to-right" evidence="8">
        <dbReference type="Rhea" id="RHEA:48257"/>
    </physiologicalReaction>
</comment>
<evidence type="ECO:0000259" key="14">
    <source>
        <dbReference type="Pfam" id="PF02771"/>
    </source>
</evidence>
<dbReference type="OrthoDB" id="1663335at2759"/>
<dbReference type="InterPro" id="IPR052547">
    <property type="entry name" value="Mito_Isobutyryl-CoADH"/>
</dbReference>
<evidence type="ECO:0000256" key="4">
    <source>
        <dbReference type="ARBA" id="ARBA00022456"/>
    </source>
</evidence>
<reference evidence="15 16" key="1">
    <citation type="journal article" date="2010" name="Plant Cell">
        <title>The Chlorella variabilis NC64A genome reveals adaptation to photosymbiosis, coevolution with viruses, and cryptic sex.</title>
        <authorList>
            <person name="Blanc G."/>
            <person name="Duncan G."/>
            <person name="Agarkova I."/>
            <person name="Borodovsky M."/>
            <person name="Gurnon J."/>
            <person name="Kuo A."/>
            <person name="Lindquist E."/>
            <person name="Lucas S."/>
            <person name="Pangilinan J."/>
            <person name="Polle J."/>
            <person name="Salamov A."/>
            <person name="Terry A."/>
            <person name="Yamada T."/>
            <person name="Dunigan D.D."/>
            <person name="Grigoriev I.V."/>
            <person name="Claverie J.M."/>
            <person name="Van Etten J.L."/>
        </authorList>
    </citation>
    <scope>NUCLEOTIDE SEQUENCE [LARGE SCALE GENOMIC DNA]</scope>
    <source>
        <strain evidence="15 16">NC64A</strain>
    </source>
</reference>
<keyword evidence="4" id="KW-0101">Branched-chain amino acid catabolism</keyword>
<evidence type="ECO:0000259" key="12">
    <source>
        <dbReference type="Pfam" id="PF00441"/>
    </source>
</evidence>
<dbReference type="SUPFAM" id="SSF47203">
    <property type="entry name" value="Acyl-CoA dehydrogenase C-terminal domain-like"/>
    <property type="match status" value="1"/>
</dbReference>
<dbReference type="RefSeq" id="XP_005843402.1">
    <property type="nucleotide sequence ID" value="XM_005843340.1"/>
</dbReference>
<dbReference type="GO" id="GO:0003995">
    <property type="term" value="F:acyl-CoA dehydrogenase activity"/>
    <property type="evidence" value="ECO:0007669"/>
    <property type="project" value="InterPro"/>
</dbReference>
<comment type="cofactor">
    <cofactor evidence="1 11">
        <name>FAD</name>
        <dbReference type="ChEBI" id="CHEBI:57692"/>
    </cofactor>
</comment>
<dbReference type="SUPFAM" id="SSF56645">
    <property type="entry name" value="Acyl-CoA dehydrogenase NM domain-like"/>
    <property type="match status" value="1"/>
</dbReference>
<dbReference type="Pfam" id="PF00441">
    <property type="entry name" value="Acyl-CoA_dh_1"/>
    <property type="match status" value="1"/>
</dbReference>
<dbReference type="PROSITE" id="PS00072">
    <property type="entry name" value="ACYL_COA_DH_1"/>
    <property type="match status" value="1"/>
</dbReference>
<evidence type="ECO:0000256" key="9">
    <source>
        <dbReference type="ARBA" id="ARBA00050268"/>
    </source>
</evidence>
<comment type="similarity">
    <text evidence="3 11">Belongs to the acyl-CoA dehydrogenase family.</text>
</comment>
<comment type="pathway">
    <text evidence="2">Amino-acid degradation; L-valine degradation.</text>
</comment>
<evidence type="ECO:0000256" key="1">
    <source>
        <dbReference type="ARBA" id="ARBA00001974"/>
    </source>
</evidence>
<dbReference type="Gene3D" id="1.10.540.10">
    <property type="entry name" value="Acyl-CoA dehydrogenase/oxidase, N-terminal domain"/>
    <property type="match status" value="1"/>
</dbReference>
<dbReference type="InterPro" id="IPR009100">
    <property type="entry name" value="AcylCoA_DH/oxidase_NM_dom_sf"/>
</dbReference>
<dbReference type="PANTHER" id="PTHR43831:SF1">
    <property type="entry name" value="ISOBUTYRYL-COA DEHYDROGENASE, MITOCHONDRIAL"/>
    <property type="match status" value="1"/>
</dbReference>
<dbReference type="PIRSF" id="PIRSF016578">
    <property type="entry name" value="HsaA"/>
    <property type="match status" value="1"/>
</dbReference>
<dbReference type="GeneID" id="17350732"/>